<name>W1Q617_ABIDE</name>
<feature type="compositionally biased region" description="Basic and acidic residues" evidence="1">
    <location>
        <begin position="24"/>
        <end position="44"/>
    </location>
</feature>
<dbReference type="AlphaFoldDB" id="W1Q617"/>
<dbReference type="HOGENOM" id="CLU_2821140_0_0_9"/>
<dbReference type="Proteomes" id="UP000019050">
    <property type="component" value="Unassembled WGS sequence"/>
</dbReference>
<reference evidence="2" key="1">
    <citation type="submission" date="2013-06" db="EMBL/GenBank/DDBJ databases">
        <authorList>
            <person name="Weinstock G."/>
            <person name="Sodergren E."/>
            <person name="Clifton S."/>
            <person name="Fulton L."/>
            <person name="Fulton B."/>
            <person name="Courtney L."/>
            <person name="Fronick C."/>
            <person name="Harrison M."/>
            <person name="Strong C."/>
            <person name="Farmer C."/>
            <person name="Delahaunty K."/>
            <person name="Markovic C."/>
            <person name="Hall O."/>
            <person name="Minx P."/>
            <person name="Tomlinson C."/>
            <person name="Mitreva M."/>
            <person name="Nelson J."/>
            <person name="Hou S."/>
            <person name="Wollam A."/>
            <person name="Pepin K.H."/>
            <person name="Johnson M."/>
            <person name="Bhonagiri V."/>
            <person name="Nash W.E."/>
            <person name="Warren W."/>
            <person name="Chinwalla A."/>
            <person name="Mardis E.R."/>
            <person name="Wilson R.K."/>
        </authorList>
    </citation>
    <scope>NUCLEOTIDE SEQUENCE [LARGE SCALE GENOMIC DNA]</scope>
    <source>
        <strain evidence="2">ATCC 49176</strain>
    </source>
</reference>
<proteinExistence type="predicted"/>
<evidence type="ECO:0000313" key="2">
    <source>
        <dbReference type="EMBL" id="ESK65509.1"/>
    </source>
</evidence>
<feature type="compositionally biased region" description="Polar residues" evidence="1">
    <location>
        <begin position="45"/>
        <end position="66"/>
    </location>
</feature>
<sequence>MTQKPRKVVSQWTTFESGPLAPGERAETGSKASKSREPVVHFKEWTTSSWEQGSNQFKSPEKGTSQ</sequence>
<feature type="region of interest" description="Disordered" evidence="1">
    <location>
        <begin position="1"/>
        <end position="66"/>
    </location>
</feature>
<comment type="caution">
    <text evidence="2">The sequence shown here is derived from an EMBL/GenBank/DDBJ whole genome shotgun (WGS) entry which is preliminary data.</text>
</comment>
<gene>
    <name evidence="2" type="ORF">GCWU000182_001132</name>
</gene>
<keyword evidence="3" id="KW-1185">Reference proteome</keyword>
<evidence type="ECO:0000313" key="3">
    <source>
        <dbReference type="Proteomes" id="UP000019050"/>
    </source>
</evidence>
<accession>W1Q617</accession>
<dbReference type="STRING" id="592010.GCWU000182_001132"/>
<protein>
    <submittedName>
        <fullName evidence="2">Uncharacterized protein</fullName>
    </submittedName>
</protein>
<evidence type="ECO:0000256" key="1">
    <source>
        <dbReference type="SAM" id="MobiDB-lite"/>
    </source>
</evidence>
<organism evidence="2 3">
    <name type="scientific">Abiotrophia defectiva ATCC 49176</name>
    <dbReference type="NCBI Taxonomy" id="592010"/>
    <lineage>
        <taxon>Bacteria</taxon>
        <taxon>Bacillati</taxon>
        <taxon>Bacillota</taxon>
        <taxon>Bacilli</taxon>
        <taxon>Lactobacillales</taxon>
        <taxon>Aerococcaceae</taxon>
        <taxon>Abiotrophia</taxon>
    </lineage>
</organism>
<dbReference type="EMBL" id="ACIN03000008">
    <property type="protein sequence ID" value="ESK65509.1"/>
    <property type="molecule type" value="Genomic_DNA"/>
</dbReference>